<dbReference type="EMBL" id="FONG01000016">
    <property type="protein sequence ID" value="SFF49466.1"/>
    <property type="molecule type" value="Genomic_DNA"/>
</dbReference>
<evidence type="ECO:0000313" key="9">
    <source>
        <dbReference type="EMBL" id="SFF49466.1"/>
    </source>
</evidence>
<dbReference type="STRING" id="380248.SAMN05216251_11673"/>
<evidence type="ECO:0000256" key="4">
    <source>
        <dbReference type="ARBA" id="ARBA00022692"/>
    </source>
</evidence>
<dbReference type="AlphaFoldDB" id="A0A1I2J973"/>
<feature type="transmembrane region" description="Helical" evidence="7">
    <location>
        <begin position="61"/>
        <end position="88"/>
    </location>
</feature>
<evidence type="ECO:0000256" key="2">
    <source>
        <dbReference type="ARBA" id="ARBA00022448"/>
    </source>
</evidence>
<dbReference type="InterPro" id="IPR050171">
    <property type="entry name" value="MFS_Transporters"/>
</dbReference>
<dbReference type="GO" id="GO:0022857">
    <property type="term" value="F:transmembrane transporter activity"/>
    <property type="evidence" value="ECO:0007669"/>
    <property type="project" value="InterPro"/>
</dbReference>
<dbReference type="Pfam" id="PF07690">
    <property type="entry name" value="MFS_1"/>
    <property type="match status" value="1"/>
</dbReference>
<dbReference type="Gene3D" id="1.20.1250.20">
    <property type="entry name" value="MFS general substrate transporter like domains"/>
    <property type="match status" value="1"/>
</dbReference>
<feature type="transmembrane region" description="Helical" evidence="7">
    <location>
        <begin position="32"/>
        <end position="55"/>
    </location>
</feature>
<keyword evidence="5 7" id="KW-1133">Transmembrane helix</keyword>
<dbReference type="InterPro" id="IPR020846">
    <property type="entry name" value="MFS_dom"/>
</dbReference>
<comment type="subcellular location">
    <subcellularLocation>
        <location evidence="1">Cell membrane</location>
        <topology evidence="1">Multi-pass membrane protein</topology>
    </subcellularLocation>
</comment>
<gene>
    <name evidence="9" type="ORF">SAMN05216251_11673</name>
</gene>
<keyword evidence="6 7" id="KW-0472">Membrane</keyword>
<dbReference type="SUPFAM" id="SSF103473">
    <property type="entry name" value="MFS general substrate transporter"/>
    <property type="match status" value="1"/>
</dbReference>
<keyword evidence="3" id="KW-1003">Cell membrane</keyword>
<dbReference type="InterPro" id="IPR011701">
    <property type="entry name" value="MFS"/>
</dbReference>
<keyword evidence="4 7" id="KW-0812">Transmembrane</keyword>
<feature type="transmembrane region" description="Helical" evidence="7">
    <location>
        <begin position="305"/>
        <end position="324"/>
    </location>
</feature>
<evidence type="ECO:0000256" key="7">
    <source>
        <dbReference type="SAM" id="Phobius"/>
    </source>
</evidence>
<evidence type="ECO:0000259" key="8">
    <source>
        <dbReference type="PROSITE" id="PS50850"/>
    </source>
</evidence>
<evidence type="ECO:0000256" key="5">
    <source>
        <dbReference type="ARBA" id="ARBA00022989"/>
    </source>
</evidence>
<dbReference type="Proteomes" id="UP000199323">
    <property type="component" value="Unassembled WGS sequence"/>
</dbReference>
<feature type="transmembrane region" description="Helical" evidence="7">
    <location>
        <begin position="185"/>
        <end position="203"/>
    </location>
</feature>
<sequence length="454" mass="46605">MSLSPLSRIRANRRTAQPAQPVRPTRIPGERAMLGAMAVDSVGSGMYVPFSLVFFHHITGLSFAVVGAVLTAVGLIGMGALPLAGAAVDRYGARRVQLALYGVRGAGFALYPFAVALPAFAAVALGTSFGDRAFPAVQQSYIGEVARGADRDRLQAAARALRNAGLGGGALLASLIITVAGDRGFTAAAWLNAASFGLAALLIRSVRPARTPGAAASSDVPACTKCGYRMVFADKPFLGLTVANFLTALGYSALPVLFPLFIVNTLAGPQSLTGAAFTINTVLCAVAGVFVAGRIRRHGARRTRSAAFGAAIYATAFAALAAVAAVRPHAGWVVAAAVVGLVTLYTVAEMVHNPSAGTLAVAAAPENVRGRYMATYQLSWSLAATLAPSLFTVLIAAGAWLPWALLTGTALSAAVLLLRLEPHLPAEAVRLTPPAPVAEHRPEVRTAPAPAAAV</sequence>
<protein>
    <submittedName>
        <fullName evidence="9">Major Facilitator Superfamily protein</fullName>
    </submittedName>
</protein>
<evidence type="ECO:0000256" key="1">
    <source>
        <dbReference type="ARBA" id="ARBA00004651"/>
    </source>
</evidence>
<feature type="transmembrane region" description="Helical" evidence="7">
    <location>
        <begin position="378"/>
        <end position="397"/>
    </location>
</feature>
<dbReference type="PANTHER" id="PTHR23517:SF2">
    <property type="entry name" value="MULTIDRUG RESISTANCE PROTEIN MDTH"/>
    <property type="match status" value="1"/>
</dbReference>
<evidence type="ECO:0000313" key="10">
    <source>
        <dbReference type="Proteomes" id="UP000199323"/>
    </source>
</evidence>
<feature type="transmembrane region" description="Helical" evidence="7">
    <location>
        <begin position="237"/>
        <end position="262"/>
    </location>
</feature>
<dbReference type="OrthoDB" id="4109786at2"/>
<evidence type="ECO:0000256" key="3">
    <source>
        <dbReference type="ARBA" id="ARBA00022475"/>
    </source>
</evidence>
<reference evidence="9 10" key="1">
    <citation type="submission" date="2016-10" db="EMBL/GenBank/DDBJ databases">
        <authorList>
            <person name="de Groot N.N."/>
        </authorList>
    </citation>
    <scope>NUCLEOTIDE SEQUENCE [LARGE SCALE GENOMIC DNA]</scope>
    <source>
        <strain evidence="9 10">CGMCC 4.3510</strain>
    </source>
</reference>
<dbReference type="PANTHER" id="PTHR23517">
    <property type="entry name" value="RESISTANCE PROTEIN MDTM, PUTATIVE-RELATED-RELATED"/>
    <property type="match status" value="1"/>
</dbReference>
<name>A0A1I2J973_9ACTN</name>
<dbReference type="GO" id="GO:0005886">
    <property type="term" value="C:plasma membrane"/>
    <property type="evidence" value="ECO:0007669"/>
    <property type="project" value="UniProtKB-SubCell"/>
</dbReference>
<dbReference type="PROSITE" id="PS50850">
    <property type="entry name" value="MFS"/>
    <property type="match status" value="1"/>
</dbReference>
<organism evidence="9 10">
    <name type="scientific">Actinacidiphila alni</name>
    <dbReference type="NCBI Taxonomy" id="380248"/>
    <lineage>
        <taxon>Bacteria</taxon>
        <taxon>Bacillati</taxon>
        <taxon>Actinomycetota</taxon>
        <taxon>Actinomycetes</taxon>
        <taxon>Kitasatosporales</taxon>
        <taxon>Streptomycetaceae</taxon>
        <taxon>Actinacidiphila</taxon>
    </lineage>
</organism>
<keyword evidence="10" id="KW-1185">Reference proteome</keyword>
<dbReference type="InterPro" id="IPR036259">
    <property type="entry name" value="MFS_trans_sf"/>
</dbReference>
<feature type="domain" description="Major facilitator superfamily (MFS) profile" evidence="8">
    <location>
        <begin position="236"/>
        <end position="454"/>
    </location>
</feature>
<dbReference type="RefSeq" id="WP_093715840.1">
    <property type="nucleotide sequence ID" value="NZ_FONG01000016.1"/>
</dbReference>
<keyword evidence="2" id="KW-0813">Transport</keyword>
<feature type="transmembrane region" description="Helical" evidence="7">
    <location>
        <begin position="330"/>
        <end position="348"/>
    </location>
</feature>
<evidence type="ECO:0000256" key="6">
    <source>
        <dbReference type="ARBA" id="ARBA00023136"/>
    </source>
</evidence>
<accession>A0A1I2J973</accession>
<feature type="transmembrane region" description="Helical" evidence="7">
    <location>
        <begin position="274"/>
        <end position="293"/>
    </location>
</feature>
<proteinExistence type="predicted"/>